<feature type="transmembrane region" description="Helical" evidence="1">
    <location>
        <begin position="265"/>
        <end position="282"/>
    </location>
</feature>
<dbReference type="EMBL" id="FN555004">
    <property type="protein sequence ID" value="CBG40186.1"/>
    <property type="molecule type" value="Genomic_DNA"/>
</dbReference>
<proteinExistence type="predicted"/>
<name>D3UI63_HELM1</name>
<dbReference type="eggNOG" id="COG1807">
    <property type="taxonomic scope" value="Bacteria"/>
</dbReference>
<dbReference type="Proteomes" id="UP000001522">
    <property type="component" value="Chromosome"/>
</dbReference>
<feature type="transmembrane region" description="Helical" evidence="1">
    <location>
        <begin position="322"/>
        <end position="341"/>
    </location>
</feature>
<keyword evidence="1" id="KW-0472">Membrane</keyword>
<dbReference type="HOGENOM" id="CLU_057288_0_0_7"/>
<sequence length="426" mass="49166">MEPVIEQVHKMNLFKSLVLYLRLWFHLTHQTSRRLDIMDILFVCIACSWLFLLLFMVGEISLSQKEAWNFFFNEDPFFTAFRAIFHALAFLRLGGDYTLKIPLLFLNICNLFLLYGICRHTLRHKCDSLIAILICITLPAVNFSALLLVESGWVLFLSLLICYFLTRYKQVPLFLLFFLALLSSGVLILSLGIALFMLKTKHYKTAIFCLACAILNYCLYDFGIDGIPRGYFLDTLGQLALLYSPLLFVYYVYSIYWGIVHKQSLLAYIAGTSLVFCILLSLRQNIDFYTLAPQSLVGIPVMVQCFLNDLRTHLPQFRTKHYIISSILLFALFLQTAMIFGNKITYFFSDKPNFAANYYFSKEIARALKDYGITAIKAPKSLTLPLQFYGIQKGGDFILEPTKSKKADIQIRYNHTAIVRFNLEKK</sequence>
<feature type="transmembrane region" description="Helical" evidence="1">
    <location>
        <begin position="40"/>
        <end position="57"/>
    </location>
</feature>
<feature type="transmembrane region" description="Helical" evidence="1">
    <location>
        <begin position="236"/>
        <end position="253"/>
    </location>
</feature>
<keyword evidence="1" id="KW-0812">Transmembrane</keyword>
<organism evidence="2 3">
    <name type="scientific">Helicobacter mustelae (strain ATCC 43772 / CCUG 25715 / CIP 103759 / LMG 18044 / NCTC 12198 / R85-136P)</name>
    <name type="common">Campylobacter mustelae</name>
    <dbReference type="NCBI Taxonomy" id="679897"/>
    <lineage>
        <taxon>Bacteria</taxon>
        <taxon>Pseudomonadati</taxon>
        <taxon>Campylobacterota</taxon>
        <taxon>Epsilonproteobacteria</taxon>
        <taxon>Campylobacterales</taxon>
        <taxon>Helicobacteraceae</taxon>
        <taxon>Helicobacter</taxon>
    </lineage>
</organism>
<evidence type="ECO:0000313" key="2">
    <source>
        <dbReference type="EMBL" id="CBG40186.1"/>
    </source>
</evidence>
<keyword evidence="1" id="KW-1133">Transmembrane helix</keyword>
<gene>
    <name evidence="2" type="ordered locus">HMU09290</name>
</gene>
<feature type="transmembrane region" description="Helical" evidence="1">
    <location>
        <begin position="173"/>
        <end position="198"/>
    </location>
</feature>
<feature type="transmembrane region" description="Helical" evidence="1">
    <location>
        <begin position="101"/>
        <end position="118"/>
    </location>
</feature>
<evidence type="ECO:0000313" key="3">
    <source>
        <dbReference type="Proteomes" id="UP000001522"/>
    </source>
</evidence>
<keyword evidence="3" id="KW-1185">Reference proteome</keyword>
<feature type="transmembrane region" description="Helical" evidence="1">
    <location>
        <begin position="130"/>
        <end position="161"/>
    </location>
</feature>
<reference evidence="2 3" key="1">
    <citation type="journal article" date="2010" name="BMC Genomics">
        <title>Comparative genomics and proteomics of Helicobacter mustelae, an ulcerogenic and carcinogenic gastric pathogen.</title>
        <authorList>
            <person name="O'Toole P.W."/>
            <person name="Snelling W.J."/>
            <person name="Canchaya C."/>
            <person name="Forde B.M."/>
            <person name="Hardie K.R."/>
            <person name="Josenhans C."/>
            <person name="Graham R.L.J."/>
            <person name="McMullan G."/>
            <person name="Parkhill J."/>
            <person name="Belda E."/>
            <person name="Bentley S.D."/>
        </authorList>
    </citation>
    <scope>NUCLEOTIDE SEQUENCE [LARGE SCALE GENOMIC DNA]</scope>
    <source>
        <strain evidence="3">ATCC 43772 / LMG 18044 / NCTC 12198 / 12198</strain>
    </source>
</reference>
<dbReference type="KEGG" id="hms:HMU09290"/>
<dbReference type="STRING" id="679897.HMU09290"/>
<dbReference type="AlphaFoldDB" id="D3UI63"/>
<feature type="transmembrane region" description="Helical" evidence="1">
    <location>
        <begin position="205"/>
        <end position="224"/>
    </location>
</feature>
<accession>D3UI63</accession>
<protein>
    <submittedName>
        <fullName evidence="2">Putative integral membrane protein</fullName>
    </submittedName>
</protein>
<evidence type="ECO:0000256" key="1">
    <source>
        <dbReference type="SAM" id="Phobius"/>
    </source>
</evidence>